<accession>A0A024VS46</accession>
<dbReference type="Proteomes" id="UP000030656">
    <property type="component" value="Unassembled WGS sequence"/>
</dbReference>
<dbReference type="AlphaFoldDB" id="A0A024VS46"/>
<evidence type="ECO:0000313" key="1">
    <source>
        <dbReference type="EMBL" id="ETW31277.1"/>
    </source>
</evidence>
<name>A0A024VS46_PLAFA</name>
<reference evidence="1 2" key="1">
    <citation type="submission" date="2013-02" db="EMBL/GenBank/DDBJ databases">
        <title>The Genome Annotation of Plasmodium falciparum FCH/4.</title>
        <authorList>
            <consortium name="The Broad Institute Genome Sequencing Platform"/>
            <consortium name="The Broad Institute Genome Sequencing Center for Infectious Disease"/>
            <person name="Neafsey D."/>
            <person name="Hoffman S."/>
            <person name="Volkman S."/>
            <person name="Rosenthal P."/>
            <person name="Walker B."/>
            <person name="Young S.K."/>
            <person name="Zeng Q."/>
            <person name="Gargeya S."/>
            <person name="Fitzgerald M."/>
            <person name="Haas B."/>
            <person name="Abouelleil A."/>
            <person name="Allen A.W."/>
            <person name="Alvarado L."/>
            <person name="Arachchi H.M."/>
            <person name="Berlin A.M."/>
            <person name="Chapman S.B."/>
            <person name="Gainer-Dewar J."/>
            <person name="Goldberg J."/>
            <person name="Griggs A."/>
            <person name="Gujja S."/>
            <person name="Hansen M."/>
            <person name="Howarth C."/>
            <person name="Imamovic A."/>
            <person name="Ireland A."/>
            <person name="Larimer J."/>
            <person name="McCowan C."/>
            <person name="Murphy C."/>
            <person name="Pearson M."/>
            <person name="Poon T.W."/>
            <person name="Priest M."/>
            <person name="Roberts A."/>
            <person name="Saif S."/>
            <person name="Shea T."/>
            <person name="Sisk P."/>
            <person name="Sykes S."/>
            <person name="Wortman J."/>
            <person name="Nusbaum C."/>
            <person name="Birren B."/>
        </authorList>
    </citation>
    <scope>NUCLEOTIDE SEQUENCE [LARGE SCALE GENOMIC DNA]</scope>
    <source>
        <strain evidence="1 2">FCH/4</strain>
    </source>
</reference>
<dbReference type="EMBL" id="KI927858">
    <property type="protein sequence ID" value="ETW31277.1"/>
    <property type="molecule type" value="Genomic_DNA"/>
</dbReference>
<sequence length="44" mass="5294">MNPPSYCLQIKIVTNNKKKNVYDIYNFKIQYIEISNLKKITLCR</sequence>
<proteinExistence type="predicted"/>
<gene>
    <name evidence="1" type="ORF">PFFCH_01297</name>
</gene>
<organism evidence="1 2">
    <name type="scientific">Plasmodium falciparum FCH/4</name>
    <dbReference type="NCBI Taxonomy" id="1036724"/>
    <lineage>
        <taxon>Eukaryota</taxon>
        <taxon>Sar</taxon>
        <taxon>Alveolata</taxon>
        <taxon>Apicomplexa</taxon>
        <taxon>Aconoidasida</taxon>
        <taxon>Haemosporida</taxon>
        <taxon>Plasmodiidae</taxon>
        <taxon>Plasmodium</taxon>
        <taxon>Plasmodium (Laverania)</taxon>
    </lineage>
</organism>
<protein>
    <submittedName>
        <fullName evidence="1">Uncharacterized protein</fullName>
    </submittedName>
</protein>
<evidence type="ECO:0000313" key="2">
    <source>
        <dbReference type="Proteomes" id="UP000030656"/>
    </source>
</evidence>
<reference evidence="1 2" key="2">
    <citation type="submission" date="2013-02" db="EMBL/GenBank/DDBJ databases">
        <title>The Genome Sequence of Plasmodium falciparum FCH/4.</title>
        <authorList>
            <consortium name="The Broad Institute Genome Sequencing Platform"/>
            <consortium name="The Broad Institute Genome Sequencing Center for Infectious Disease"/>
            <person name="Neafsey D."/>
            <person name="Cheeseman I."/>
            <person name="Volkman S."/>
            <person name="Adams J."/>
            <person name="Walker B."/>
            <person name="Young S.K."/>
            <person name="Zeng Q."/>
            <person name="Gargeya S."/>
            <person name="Fitzgerald M."/>
            <person name="Haas B."/>
            <person name="Abouelleil A."/>
            <person name="Alvarado L."/>
            <person name="Arachchi H.M."/>
            <person name="Berlin A.M."/>
            <person name="Chapman S.B."/>
            <person name="Dewar J."/>
            <person name="Goldberg J."/>
            <person name="Griggs A."/>
            <person name="Gujja S."/>
            <person name="Hansen M."/>
            <person name="Howarth C."/>
            <person name="Imamovic A."/>
            <person name="Larimer J."/>
            <person name="McCowan C."/>
            <person name="Murphy C."/>
            <person name="Neiman D."/>
            <person name="Pearson M."/>
            <person name="Priest M."/>
            <person name="Roberts A."/>
            <person name="Saif S."/>
            <person name="Shea T."/>
            <person name="Sisk P."/>
            <person name="Sykes S."/>
            <person name="Wortman J."/>
            <person name="Nusbaum C."/>
            <person name="Birren B."/>
        </authorList>
    </citation>
    <scope>NUCLEOTIDE SEQUENCE [LARGE SCALE GENOMIC DNA]</scope>
    <source>
        <strain evidence="1 2">FCH/4</strain>
    </source>
</reference>